<evidence type="ECO:0000256" key="4">
    <source>
        <dbReference type="ARBA" id="ARBA00022694"/>
    </source>
</evidence>
<evidence type="ECO:0000256" key="2">
    <source>
        <dbReference type="ARBA" id="ARBA00022679"/>
    </source>
</evidence>
<feature type="binding site" evidence="6">
    <location>
        <position position="180"/>
    </location>
    <ligand>
        <name>S-adenosyl-L-methionine</name>
        <dbReference type="ChEBI" id="CHEBI:59789"/>
    </ligand>
</feature>
<dbReference type="GO" id="GO:0030488">
    <property type="term" value="P:tRNA methylation"/>
    <property type="evidence" value="ECO:0007669"/>
    <property type="project" value="InterPro"/>
</dbReference>
<keyword evidence="1 5" id="KW-0489">Methyltransferase</keyword>
<protein>
    <recommendedName>
        <fullName evidence="5">tRNA (adenine(58)-N(1))-methyltransferase TrmI</fullName>
        <ecNumber evidence="5">2.1.1.220</ecNumber>
    </recommendedName>
</protein>
<reference evidence="9" key="1">
    <citation type="submission" date="2014-02" db="EMBL/GenBank/DDBJ databases">
        <title>Complete genome sequence and comparative genomic analysis of the nitrogen-fixing bacterium Leptospirillum ferriphilum YSK.</title>
        <authorList>
            <person name="Guo X."/>
            <person name="Yin H."/>
            <person name="Liang Y."/>
            <person name="Hu Q."/>
            <person name="Ma L."/>
            <person name="Xiao Y."/>
            <person name="Zhang X."/>
            <person name="Qiu G."/>
            <person name="Liu X."/>
        </authorList>
    </citation>
    <scope>NUCLEOTIDE SEQUENCE [LARGE SCALE GENOMIC DNA]</scope>
    <source>
        <strain evidence="9">YSK</strain>
    </source>
</reference>
<evidence type="ECO:0000313" key="8">
    <source>
        <dbReference type="EMBL" id="AIA29928.1"/>
    </source>
</evidence>
<feature type="domain" description="tRNA (adenine(58)-N(1))-methyltransferase catalytic subunit TRM61 C-terminal" evidence="7">
    <location>
        <begin position="72"/>
        <end position="238"/>
    </location>
</feature>
<feature type="binding site" evidence="6">
    <location>
        <position position="159"/>
    </location>
    <ligand>
        <name>S-adenosyl-L-methionine</name>
        <dbReference type="ChEBI" id="CHEBI:59789"/>
    </ligand>
</feature>
<dbReference type="InterPro" id="IPR049470">
    <property type="entry name" value="TRM61_C"/>
</dbReference>
<dbReference type="CDD" id="cd02440">
    <property type="entry name" value="AdoMet_MTases"/>
    <property type="match status" value="1"/>
</dbReference>
<comment type="subunit">
    <text evidence="5">Homotetramer composed of a dimer of dimers.</text>
</comment>
<dbReference type="Proteomes" id="UP000027059">
    <property type="component" value="Chromosome"/>
</dbReference>
<keyword evidence="3 5" id="KW-0949">S-adenosyl-L-methionine</keyword>
<evidence type="ECO:0000256" key="3">
    <source>
        <dbReference type="ARBA" id="ARBA00022691"/>
    </source>
</evidence>
<dbReference type="Gene3D" id="3.40.50.150">
    <property type="entry name" value="Vaccinia Virus protein VP39"/>
    <property type="match status" value="1"/>
</dbReference>
<dbReference type="PANTHER" id="PTHR12133:SF1">
    <property type="entry name" value="TRNA (ADENINE(58)-N(1))-METHYLTRANSFERASE, MITOCHONDRIAL"/>
    <property type="match status" value="1"/>
</dbReference>
<evidence type="ECO:0000256" key="6">
    <source>
        <dbReference type="PIRSR" id="PIRSR017269-1"/>
    </source>
</evidence>
<gene>
    <name evidence="8" type="ORF">Y981_01130</name>
</gene>
<dbReference type="PANTHER" id="PTHR12133">
    <property type="entry name" value="TRNA (ADENINE(58)-N(1))-METHYLTRANSFERASE"/>
    <property type="match status" value="1"/>
</dbReference>
<dbReference type="RefSeq" id="WP_014959970.1">
    <property type="nucleotide sequence ID" value="NZ_CP007243.1"/>
</dbReference>
<sequence>MSFLPGEPLILYDSRGRSHYIPALEPNKTTNINGLRIPHDLLLREGQEGASVPMEKGEEYTIFRPTLRETLTHLKRRTQVIYPKDQGMILMWGDIRPGLRVLESGIGSGAMTLSLLRMCAPGGHVTSVEKREEHAVLAMENLERLAPELLSSHRLILGDISGPDLPTMLGPEPFDRVLLDLPEPWAALRTLPRILRPGGILLTWVPTPLQVHTLSLALKDSGSFHLVQTVETIVRDWEFGPTSVRPAHRIIGHTGYLTIARRGEHGRPYIPWEPPF</sequence>
<dbReference type="SUPFAM" id="SSF53335">
    <property type="entry name" value="S-adenosyl-L-methionine-dependent methyltransferases"/>
    <property type="match status" value="1"/>
</dbReference>
<dbReference type="KEGG" id="lfp:Y981_01130"/>
<comment type="similarity">
    <text evidence="5">Belongs to the class I-like SAM-binding methyltransferase superfamily. TRM61 family.</text>
</comment>
<keyword evidence="2 5" id="KW-0808">Transferase</keyword>
<dbReference type="EMBL" id="CP007243">
    <property type="protein sequence ID" value="AIA29928.1"/>
    <property type="molecule type" value="Genomic_DNA"/>
</dbReference>
<organism evidence="8 9">
    <name type="scientific">Leptospirillum ferriphilum YSK</name>
    <dbReference type="NCBI Taxonomy" id="1441628"/>
    <lineage>
        <taxon>Bacteria</taxon>
        <taxon>Pseudomonadati</taxon>
        <taxon>Nitrospirota</taxon>
        <taxon>Nitrospiria</taxon>
        <taxon>Nitrospirales</taxon>
        <taxon>Nitrospiraceae</taxon>
        <taxon>Leptospirillum</taxon>
    </lineage>
</organism>
<dbReference type="PIRSF" id="PIRSF017269">
    <property type="entry name" value="GCD14"/>
    <property type="match status" value="1"/>
</dbReference>
<dbReference type="GO" id="GO:0031515">
    <property type="term" value="C:tRNA (m1A) methyltransferase complex"/>
    <property type="evidence" value="ECO:0007669"/>
    <property type="project" value="UniProtKB-UniRule"/>
</dbReference>
<dbReference type="AlphaFoldDB" id="A0A059XSZ1"/>
<dbReference type="PROSITE" id="PS51620">
    <property type="entry name" value="SAM_TRM61"/>
    <property type="match status" value="1"/>
</dbReference>
<evidence type="ECO:0000313" key="9">
    <source>
        <dbReference type="Proteomes" id="UP000027059"/>
    </source>
</evidence>
<reference evidence="8 9" key="2">
    <citation type="journal article" date="2015" name="Biomed. Res. Int.">
        <title>Effects of Arsenite Resistance on the Growth and Functional Gene Expression of Leptospirillum ferriphilum and Acidithiobacillus thiooxidans in Pure Culture and Coculture.</title>
        <authorList>
            <person name="Jiang H."/>
            <person name="Liang Y."/>
            <person name="Yin H."/>
            <person name="Xiao Y."/>
            <person name="Guo X."/>
            <person name="Xu Y."/>
            <person name="Hu Q."/>
            <person name="Liu H."/>
            <person name="Liu X."/>
        </authorList>
    </citation>
    <scope>NUCLEOTIDE SEQUENCE [LARGE SCALE GENOMIC DNA]</scope>
    <source>
        <strain evidence="8 9">YSK</strain>
    </source>
</reference>
<dbReference type="InterPro" id="IPR029063">
    <property type="entry name" value="SAM-dependent_MTases_sf"/>
</dbReference>
<evidence type="ECO:0000259" key="7">
    <source>
        <dbReference type="Pfam" id="PF08704"/>
    </source>
</evidence>
<evidence type="ECO:0000256" key="5">
    <source>
        <dbReference type="PIRNR" id="PIRNR017269"/>
    </source>
</evidence>
<dbReference type="EC" id="2.1.1.220" evidence="5"/>
<dbReference type="InterPro" id="IPR014816">
    <property type="entry name" value="tRNA_MeTrfase_Gcd14"/>
</dbReference>
<accession>A0A059XSZ1</accession>
<feature type="binding site" evidence="6">
    <location>
        <position position="134"/>
    </location>
    <ligand>
        <name>S-adenosyl-L-methionine</name>
        <dbReference type="ChEBI" id="CHEBI:59789"/>
    </ligand>
</feature>
<dbReference type="Pfam" id="PF08704">
    <property type="entry name" value="GCD14"/>
    <property type="match status" value="1"/>
</dbReference>
<feature type="binding site" evidence="6">
    <location>
        <position position="129"/>
    </location>
    <ligand>
        <name>S-adenosyl-L-methionine</name>
        <dbReference type="ChEBI" id="CHEBI:59789"/>
    </ligand>
</feature>
<dbReference type="OrthoDB" id="9781391at2"/>
<keyword evidence="9" id="KW-1185">Reference proteome</keyword>
<name>A0A059XSZ1_9BACT</name>
<comment type="catalytic activity">
    <reaction evidence="5">
        <text>adenosine(58) in tRNA + S-adenosyl-L-methionine = N(1)-methyladenosine(58) in tRNA + S-adenosyl-L-homocysteine + H(+)</text>
        <dbReference type="Rhea" id="RHEA:43152"/>
        <dbReference type="Rhea" id="RHEA-COMP:10365"/>
        <dbReference type="Rhea" id="RHEA-COMP:10366"/>
        <dbReference type="ChEBI" id="CHEBI:15378"/>
        <dbReference type="ChEBI" id="CHEBI:57856"/>
        <dbReference type="ChEBI" id="CHEBI:59789"/>
        <dbReference type="ChEBI" id="CHEBI:74411"/>
        <dbReference type="ChEBI" id="CHEBI:74491"/>
        <dbReference type="EC" id="2.1.1.220"/>
    </reaction>
</comment>
<dbReference type="GO" id="GO:0160107">
    <property type="term" value="F:tRNA (adenine(58)-N1)-methyltransferase activity"/>
    <property type="evidence" value="ECO:0007669"/>
    <property type="project" value="UniProtKB-EC"/>
</dbReference>
<dbReference type="HOGENOM" id="CLU_025402_0_0_0"/>
<keyword evidence="4 5" id="KW-0819">tRNA processing</keyword>
<evidence type="ECO:0000256" key="1">
    <source>
        <dbReference type="ARBA" id="ARBA00022603"/>
    </source>
</evidence>
<comment type="function">
    <text evidence="5">Catalyzes the S-adenosyl-L-methionine-dependent formation of N(1)-methyladenine at position 58 (m1A58) in tRNA.</text>
</comment>
<proteinExistence type="inferred from homology"/>